<sequence>FVSYNTKDGVGSKWVDFNIAGDGADSVLYALDYDQSQVHQFHYLGDRTVDPNAPVATKAPGAATNSKGSAKSDTAASTSVVNIPGTVIAFIGILVLLANL</sequence>
<reference evidence="3" key="1">
    <citation type="submission" date="2015-04" db="EMBL/GenBank/DDBJ databases">
        <title>The genome sequence of the plant pathogenic Rhizarian Plasmodiophora brassicae reveals insights in its biotrophic life cycle and the origin of chitin synthesis.</title>
        <authorList>
            <person name="Schwelm A."/>
            <person name="Fogelqvist J."/>
            <person name="Knaust A."/>
            <person name="Julke S."/>
            <person name="Lilja T."/>
            <person name="Dhandapani V."/>
            <person name="Bonilla-Rosso G."/>
            <person name="Karlsson M."/>
            <person name="Shevchenko A."/>
            <person name="Choi S.R."/>
            <person name="Kim H.G."/>
            <person name="Park J.Y."/>
            <person name="Lim Y.P."/>
            <person name="Ludwig-Muller J."/>
            <person name="Dixelius C."/>
        </authorList>
    </citation>
    <scope>NUCLEOTIDE SEQUENCE</scope>
    <source>
        <tissue evidence="3">Potato root galls</tissue>
    </source>
</reference>
<accession>A0A0H5QKS5</accession>
<name>A0A0H5QKS5_9EUKA</name>
<protein>
    <submittedName>
        <fullName evidence="3">Uncharacterized protein</fullName>
    </submittedName>
</protein>
<organism evidence="3">
    <name type="scientific">Spongospora subterranea</name>
    <dbReference type="NCBI Taxonomy" id="70186"/>
    <lineage>
        <taxon>Eukaryota</taxon>
        <taxon>Sar</taxon>
        <taxon>Rhizaria</taxon>
        <taxon>Endomyxa</taxon>
        <taxon>Phytomyxea</taxon>
        <taxon>Plasmodiophorida</taxon>
        <taxon>Plasmodiophoridae</taxon>
        <taxon>Spongospora</taxon>
    </lineage>
</organism>
<evidence type="ECO:0000256" key="1">
    <source>
        <dbReference type="SAM" id="MobiDB-lite"/>
    </source>
</evidence>
<keyword evidence="2" id="KW-1133">Transmembrane helix</keyword>
<feature type="region of interest" description="Disordered" evidence="1">
    <location>
        <begin position="54"/>
        <end position="74"/>
    </location>
</feature>
<evidence type="ECO:0000313" key="3">
    <source>
        <dbReference type="EMBL" id="CRZ02227.1"/>
    </source>
</evidence>
<dbReference type="AlphaFoldDB" id="A0A0H5QKS5"/>
<feature type="transmembrane region" description="Helical" evidence="2">
    <location>
        <begin position="79"/>
        <end position="98"/>
    </location>
</feature>
<evidence type="ECO:0000256" key="2">
    <source>
        <dbReference type="SAM" id="Phobius"/>
    </source>
</evidence>
<feature type="non-terminal residue" evidence="3">
    <location>
        <position position="1"/>
    </location>
</feature>
<dbReference type="EMBL" id="HACM01001785">
    <property type="protein sequence ID" value="CRZ02227.1"/>
    <property type="molecule type" value="Transcribed_RNA"/>
</dbReference>
<proteinExistence type="predicted"/>
<feature type="compositionally biased region" description="Polar residues" evidence="1">
    <location>
        <begin position="63"/>
        <end position="74"/>
    </location>
</feature>
<keyword evidence="2" id="KW-0812">Transmembrane</keyword>
<keyword evidence="2" id="KW-0472">Membrane</keyword>